<dbReference type="Proteomes" id="UP000005143">
    <property type="component" value="Unassembled WGS sequence"/>
</dbReference>
<dbReference type="FunFam" id="3.30.300.30:FF:000008">
    <property type="entry name" value="2,3-dihydroxybenzoate-AMP ligase"/>
    <property type="match status" value="1"/>
</dbReference>
<evidence type="ECO:0000259" key="4">
    <source>
        <dbReference type="Pfam" id="PF13193"/>
    </source>
</evidence>
<reference evidence="5 6" key="1">
    <citation type="journal article" date="2013" name="Biodegradation">
        <title>Quantitative proteomic analysis of ibuprofen-degrading Patulibacter sp. strain I11.</title>
        <authorList>
            <person name="Almeida B."/>
            <person name="Kjeldal H."/>
            <person name="Lolas I."/>
            <person name="Knudsen A.D."/>
            <person name="Carvalho G."/>
            <person name="Nielsen K.L."/>
            <person name="Barreto Crespo M.T."/>
            <person name="Stensballe A."/>
            <person name="Nielsen J.L."/>
        </authorList>
    </citation>
    <scope>NUCLEOTIDE SEQUENCE [LARGE SCALE GENOMIC DNA]</scope>
    <source>
        <strain evidence="5 6">I11</strain>
    </source>
</reference>
<sequence>MALPAPLEKVAASAGKTAFTLHQLTTAGVVGPMPPQKVPKILRALRGFGPTPAAGYTMNAVRRPDHTAIIDETGSLSFREVHERSNALAHELRRLGVKEGDSLAVMCRNHRGFVETIVAASKLGVHQLLLNTMFSGPQITDVLAREKPVVAVYDQEFHGLVAPGAAALKRVVWTHESAGEHTTGEPTAEQLIARGDRSDLTPPGERGRMVILTSGTTGTPKGAARQQPKSLNPAAQILSRMPLRSEERTMLAAPMFHSWGYLHFTMGFALGSTLVLQRRFTPEGTLAAIAEHRCQVLPVVPVMLQRILELPDEEIAKHDLSSLRIVALSGSALPGELAIRAMDRLGDVLYNLYGSTEVGWATIADPVDLRAAPGTAGRAPRGTAVRLYDDQARQITAPNAVGRIFVGNDMKFDGYTGGGGKDVIDGLLSSGDVGHFDEDGRLFVDGRDDDMIVSGGENVFPREVEDLIADLPQVKEVSVLGVPDAEWGARLRAFVVPVDGETVDADAIRAHVKANLASFKVPREVVVLDELPRNATGKVLKRELKELPA</sequence>
<dbReference type="PROSITE" id="PS00455">
    <property type="entry name" value="AMP_BINDING"/>
    <property type="match status" value="1"/>
</dbReference>
<dbReference type="AlphaFoldDB" id="H0E9S3"/>
<comment type="similarity">
    <text evidence="1">Belongs to the ATP-dependent AMP-binding enzyme family.</text>
</comment>
<evidence type="ECO:0000313" key="5">
    <source>
        <dbReference type="EMBL" id="EHN09572.1"/>
    </source>
</evidence>
<evidence type="ECO:0000256" key="2">
    <source>
        <dbReference type="ARBA" id="ARBA00022598"/>
    </source>
</evidence>
<gene>
    <name evidence="5" type="ORF">PAI11_35950</name>
</gene>
<dbReference type="InterPro" id="IPR000873">
    <property type="entry name" value="AMP-dep_synth/lig_dom"/>
</dbReference>
<dbReference type="PANTHER" id="PTHR43767:SF1">
    <property type="entry name" value="NONRIBOSOMAL PEPTIDE SYNTHASE PES1 (EUROFUNG)-RELATED"/>
    <property type="match status" value="1"/>
</dbReference>
<dbReference type="InterPro" id="IPR045851">
    <property type="entry name" value="AMP-bd_C_sf"/>
</dbReference>
<organism evidence="5 6">
    <name type="scientific">Patulibacter medicamentivorans</name>
    <dbReference type="NCBI Taxonomy" id="1097667"/>
    <lineage>
        <taxon>Bacteria</taxon>
        <taxon>Bacillati</taxon>
        <taxon>Actinomycetota</taxon>
        <taxon>Thermoleophilia</taxon>
        <taxon>Solirubrobacterales</taxon>
        <taxon>Patulibacteraceae</taxon>
        <taxon>Patulibacter</taxon>
    </lineage>
</organism>
<dbReference type="Pfam" id="PF13193">
    <property type="entry name" value="AMP-binding_C"/>
    <property type="match status" value="1"/>
</dbReference>
<feature type="domain" description="AMP-binding enzyme C-terminal" evidence="4">
    <location>
        <begin position="463"/>
        <end position="538"/>
    </location>
</feature>
<dbReference type="Gene3D" id="3.40.50.12780">
    <property type="entry name" value="N-terminal domain of ligase-like"/>
    <property type="match status" value="1"/>
</dbReference>
<evidence type="ECO:0000256" key="1">
    <source>
        <dbReference type="ARBA" id="ARBA00006432"/>
    </source>
</evidence>
<proteinExistence type="inferred from homology"/>
<dbReference type="PANTHER" id="PTHR43767">
    <property type="entry name" value="LONG-CHAIN-FATTY-ACID--COA LIGASE"/>
    <property type="match status" value="1"/>
</dbReference>
<keyword evidence="2 5" id="KW-0436">Ligase</keyword>
<dbReference type="InterPro" id="IPR042099">
    <property type="entry name" value="ANL_N_sf"/>
</dbReference>
<name>H0E9S3_9ACTN</name>
<protein>
    <submittedName>
        <fullName evidence="5">Long-chain-fatty-acid--CoA ligase</fullName>
        <ecNumber evidence="5">6.2.1.3</ecNumber>
    </submittedName>
</protein>
<evidence type="ECO:0000259" key="3">
    <source>
        <dbReference type="Pfam" id="PF00501"/>
    </source>
</evidence>
<dbReference type="InterPro" id="IPR050237">
    <property type="entry name" value="ATP-dep_AMP-bd_enzyme"/>
</dbReference>
<dbReference type="RefSeq" id="WP_007577841.1">
    <property type="nucleotide sequence ID" value="NZ_AGUD01000267.1"/>
</dbReference>
<dbReference type="Gene3D" id="3.30.300.30">
    <property type="match status" value="1"/>
</dbReference>
<dbReference type="OrthoDB" id="56621at2"/>
<dbReference type="EMBL" id="AGUD01000267">
    <property type="protein sequence ID" value="EHN09572.1"/>
    <property type="molecule type" value="Genomic_DNA"/>
</dbReference>
<evidence type="ECO:0000313" key="6">
    <source>
        <dbReference type="Proteomes" id="UP000005143"/>
    </source>
</evidence>
<dbReference type="GO" id="GO:0004467">
    <property type="term" value="F:long-chain fatty acid-CoA ligase activity"/>
    <property type="evidence" value="ECO:0007669"/>
    <property type="project" value="UniProtKB-EC"/>
</dbReference>
<dbReference type="CDD" id="cd04433">
    <property type="entry name" value="AFD_class_I"/>
    <property type="match status" value="1"/>
</dbReference>
<dbReference type="InterPro" id="IPR025110">
    <property type="entry name" value="AMP-bd_C"/>
</dbReference>
<keyword evidence="6" id="KW-1185">Reference proteome</keyword>
<dbReference type="EC" id="6.2.1.3" evidence="5"/>
<comment type="caution">
    <text evidence="5">The sequence shown here is derived from an EMBL/GenBank/DDBJ whole genome shotgun (WGS) entry which is preliminary data.</text>
</comment>
<dbReference type="Pfam" id="PF00501">
    <property type="entry name" value="AMP-binding"/>
    <property type="match status" value="1"/>
</dbReference>
<dbReference type="SUPFAM" id="SSF56801">
    <property type="entry name" value="Acetyl-CoA synthetase-like"/>
    <property type="match status" value="1"/>
</dbReference>
<feature type="domain" description="AMP-dependent synthetase/ligase" evidence="3">
    <location>
        <begin position="59"/>
        <end position="415"/>
    </location>
</feature>
<dbReference type="PATRIC" id="fig|1097667.3.peg.3564"/>
<dbReference type="InterPro" id="IPR020845">
    <property type="entry name" value="AMP-binding_CS"/>
</dbReference>
<accession>H0E9S3</accession>